<accession>A0A8S1L9J4</accession>
<dbReference type="Proteomes" id="UP000692954">
    <property type="component" value="Unassembled WGS sequence"/>
</dbReference>
<dbReference type="AlphaFoldDB" id="A0A8S1L9J4"/>
<dbReference type="GO" id="GO:0016192">
    <property type="term" value="P:vesicle-mediated transport"/>
    <property type="evidence" value="ECO:0007669"/>
    <property type="project" value="TreeGrafter"/>
</dbReference>
<dbReference type="GO" id="GO:0005093">
    <property type="term" value="F:Rab GDP-dissociation inhibitor activity"/>
    <property type="evidence" value="ECO:0007669"/>
    <property type="project" value="TreeGrafter"/>
</dbReference>
<dbReference type="Pfam" id="PF00996">
    <property type="entry name" value="GDI"/>
    <property type="match status" value="1"/>
</dbReference>
<name>A0A8S1L9J4_9CILI</name>
<dbReference type="FunFam" id="1.10.405.10:FF:000001">
    <property type="entry name" value="Rab GDP dissociation inhibitor"/>
    <property type="match status" value="1"/>
</dbReference>
<keyword evidence="3" id="KW-1185">Reference proteome</keyword>
<dbReference type="EMBL" id="CAJJDN010000019">
    <property type="protein sequence ID" value="CAD8064538.1"/>
    <property type="molecule type" value="Genomic_DNA"/>
</dbReference>
<dbReference type="GO" id="GO:0005737">
    <property type="term" value="C:cytoplasm"/>
    <property type="evidence" value="ECO:0007669"/>
    <property type="project" value="TreeGrafter"/>
</dbReference>
<comment type="similarity">
    <text evidence="1">Belongs to the Rab GDI family.</text>
</comment>
<dbReference type="PANTHER" id="PTHR11787:SF8">
    <property type="entry name" value="RAB GDP DISSOCIATION INHIBITOR"/>
    <property type="match status" value="1"/>
</dbReference>
<dbReference type="GO" id="GO:0007264">
    <property type="term" value="P:small GTPase-mediated signal transduction"/>
    <property type="evidence" value="ECO:0007669"/>
    <property type="project" value="InterPro"/>
</dbReference>
<evidence type="ECO:0000313" key="3">
    <source>
        <dbReference type="Proteomes" id="UP000692954"/>
    </source>
</evidence>
<dbReference type="OrthoDB" id="9446342at2759"/>
<evidence type="ECO:0000313" key="2">
    <source>
        <dbReference type="EMBL" id="CAD8064538.1"/>
    </source>
</evidence>
<dbReference type="InterPro" id="IPR018203">
    <property type="entry name" value="GDP_dissociation_inhibitor"/>
</dbReference>
<organism evidence="2 3">
    <name type="scientific">Paramecium sonneborni</name>
    <dbReference type="NCBI Taxonomy" id="65129"/>
    <lineage>
        <taxon>Eukaryota</taxon>
        <taxon>Sar</taxon>
        <taxon>Alveolata</taxon>
        <taxon>Ciliophora</taxon>
        <taxon>Intramacronucleata</taxon>
        <taxon>Oligohymenophorea</taxon>
        <taxon>Peniculida</taxon>
        <taxon>Parameciidae</taxon>
        <taxon>Paramecium</taxon>
    </lineage>
</organism>
<dbReference type="PANTHER" id="PTHR11787">
    <property type="entry name" value="RAB GDP-DISSOCIATION INHIBITOR"/>
    <property type="match status" value="1"/>
</dbReference>
<evidence type="ECO:0000256" key="1">
    <source>
        <dbReference type="ARBA" id="ARBA00005593"/>
    </source>
</evidence>
<proteinExistence type="inferred from homology"/>
<gene>
    <name evidence="2" type="ORF">PSON_ATCC_30995.1.T0190166</name>
</gene>
<comment type="caution">
    <text evidence="2">The sequence shown here is derived from an EMBL/GenBank/DDBJ whole genome shotgun (WGS) entry which is preliminary data.</text>
</comment>
<sequence>MDTQEPINPNYDVVVCGTGLIECILSGLLSMEGKRVFHMDRNPYYGGEGASLNLTNLWKLFKAGQQFPQQLGQNRDWNIDLIPKFVMANGQLVKILLKTKVARYLEWKAIDGTYVFQMKEAGLFSKGGGKIEKVPATASEALKSDLMGMFEKRRCQKFLSYVSNYEVSNPKTHEGLNLNQMTCAQLLKKFELEPNTIDFIGHAVALYSNDQFLDKPAIQTIEKIKLYMDSIGRYGDSPFIYPIYGLGGIPEGFSRMAAVNGGTFMLNADLDEVLFDGDGKVCGLKSEKVKELMGIEQINCKMIIADPSYALKAKLSNKVKSIGKIVRCICILNHPIPNTKNLPSVQVIIPQRQTGRKNDIYVMMVSDVHNVCKKGFFIAILSTNVETNNPEKELEPGFEVVGTILEKFITVSDVYVPVDDGSKDNIFISSSFDPQSHFEGETQQVLNAYKRITGKDLDLTNLPIDQDDQ</sequence>
<evidence type="ECO:0008006" key="4">
    <source>
        <dbReference type="Google" id="ProtNLM"/>
    </source>
</evidence>
<protein>
    <recommendedName>
        <fullName evidence="4">Rab GDP dissociation inhibitor</fullName>
    </recommendedName>
</protein>
<reference evidence="2" key="1">
    <citation type="submission" date="2021-01" db="EMBL/GenBank/DDBJ databases">
        <authorList>
            <consortium name="Genoscope - CEA"/>
            <person name="William W."/>
        </authorList>
    </citation>
    <scope>NUCLEOTIDE SEQUENCE</scope>
</reference>